<dbReference type="Pfam" id="PF04548">
    <property type="entry name" value="AIG1"/>
    <property type="match status" value="1"/>
</dbReference>
<evidence type="ECO:0000313" key="5">
    <source>
        <dbReference type="EMBL" id="CAD5314425.1"/>
    </source>
</evidence>
<evidence type="ECO:0000256" key="2">
    <source>
        <dbReference type="ARBA" id="ARBA00022741"/>
    </source>
</evidence>
<name>A0A7G2E132_ARATH</name>
<dbReference type="AlphaFoldDB" id="A0A7G2E132"/>
<evidence type="ECO:0000256" key="1">
    <source>
        <dbReference type="ARBA" id="ARBA00008535"/>
    </source>
</evidence>
<comment type="similarity">
    <text evidence="1">Belongs to the TRAFAC class TrmE-Era-EngA-EngB-Septin-like GTPase superfamily. AIG1/Toc34/Toc159-like paraseptin GTPase family. IAN subfamily.</text>
</comment>
<dbReference type="FunFam" id="3.40.50.300:FF:000840">
    <property type="entry name" value="Immune-associated nucleotide-binding protein 9"/>
    <property type="match status" value="1"/>
</dbReference>
<dbReference type="GO" id="GO:0005525">
    <property type="term" value="F:GTP binding"/>
    <property type="evidence" value="ECO:0007669"/>
    <property type="project" value="UniProtKB-KW"/>
</dbReference>
<dbReference type="Proteomes" id="UP000516314">
    <property type="component" value="Chromosome 1"/>
</dbReference>
<organism evidence="5 6">
    <name type="scientific">Arabidopsis thaliana</name>
    <name type="common">Mouse-ear cress</name>
    <dbReference type="NCBI Taxonomy" id="3702"/>
    <lineage>
        <taxon>Eukaryota</taxon>
        <taxon>Viridiplantae</taxon>
        <taxon>Streptophyta</taxon>
        <taxon>Embryophyta</taxon>
        <taxon>Tracheophyta</taxon>
        <taxon>Spermatophyta</taxon>
        <taxon>Magnoliopsida</taxon>
        <taxon>eudicotyledons</taxon>
        <taxon>Gunneridae</taxon>
        <taxon>Pentapetalae</taxon>
        <taxon>rosids</taxon>
        <taxon>malvids</taxon>
        <taxon>Brassicales</taxon>
        <taxon>Brassicaceae</taxon>
        <taxon>Camelineae</taxon>
        <taxon>Arabidopsis</taxon>
    </lineage>
</organism>
<dbReference type="InterPro" id="IPR006703">
    <property type="entry name" value="G_AIG1"/>
</dbReference>
<accession>A0A7G2E132</accession>
<evidence type="ECO:0000256" key="3">
    <source>
        <dbReference type="ARBA" id="ARBA00023134"/>
    </source>
</evidence>
<dbReference type="EMBL" id="LR881466">
    <property type="protein sequence ID" value="CAD5314425.1"/>
    <property type="molecule type" value="Genomic_DNA"/>
</dbReference>
<dbReference type="PANTHER" id="PTHR10903">
    <property type="entry name" value="GTPASE, IMAP FAMILY MEMBER-RELATED"/>
    <property type="match status" value="1"/>
</dbReference>
<dbReference type="Gene3D" id="3.40.50.300">
    <property type="entry name" value="P-loop containing nucleotide triphosphate hydrolases"/>
    <property type="match status" value="1"/>
</dbReference>
<keyword evidence="3" id="KW-0342">GTP-binding</keyword>
<evidence type="ECO:0000259" key="4">
    <source>
        <dbReference type="PROSITE" id="PS51720"/>
    </source>
</evidence>
<gene>
    <name evidence="5" type="ORF">AT9943_LOCUS2862</name>
</gene>
<proteinExistence type="inferred from homology"/>
<dbReference type="InterPro" id="IPR027417">
    <property type="entry name" value="P-loop_NTPase"/>
</dbReference>
<feature type="domain" description="AIG1-type G" evidence="4">
    <location>
        <begin position="1"/>
        <end position="127"/>
    </location>
</feature>
<dbReference type="PROSITE" id="PS51720">
    <property type="entry name" value="G_AIG1"/>
    <property type="match status" value="1"/>
</dbReference>
<keyword evidence="2" id="KW-0547">Nucleotide-binding</keyword>
<dbReference type="InterPro" id="IPR045058">
    <property type="entry name" value="GIMA/IAN/Toc"/>
</dbReference>
<dbReference type="PANTHER" id="PTHR10903:SF146">
    <property type="entry name" value="AIG1-LIKE PROTEIN_ 48352-49494-RELATED"/>
    <property type="match status" value="1"/>
</dbReference>
<protein>
    <submittedName>
        <fullName evidence="5">(thale cress) hypothetical protein</fullName>
    </submittedName>
</protein>
<evidence type="ECO:0000313" key="6">
    <source>
        <dbReference type="Proteomes" id="UP000516314"/>
    </source>
</evidence>
<sequence length="193" mass="22077">MAEEGIHAVLFVLSTRTRMSQEEESTLKTLQCIFDSKILDYLIVVFTGGDELEADGQTLDDYLRDGCPEFLTRALRICRGRKVLFNNRTTDKDKKVKQIKQLLAHVADVRNQNGGKPYTDQMHHQIKESKKRAAEAEASQNLTLERLKENSEAHVRALRELREAHMPVQPPRDVPVFHPFPQFRAPPPGCNIM</sequence>
<reference evidence="5 6" key="1">
    <citation type="submission" date="2020-09" db="EMBL/GenBank/DDBJ databases">
        <authorList>
            <person name="Ashkenazy H."/>
        </authorList>
    </citation>
    <scope>NUCLEOTIDE SEQUENCE [LARGE SCALE GENOMIC DNA]</scope>
    <source>
        <strain evidence="6">cv. Cdm-0</strain>
    </source>
</reference>